<dbReference type="EMBL" id="WIXE01013821">
    <property type="protein sequence ID" value="KAK5974773.1"/>
    <property type="molecule type" value="Genomic_DNA"/>
</dbReference>
<reference evidence="1 2" key="1">
    <citation type="submission" date="2019-10" db="EMBL/GenBank/DDBJ databases">
        <title>Assembly and Annotation for the nematode Trichostrongylus colubriformis.</title>
        <authorList>
            <person name="Martin J."/>
        </authorList>
    </citation>
    <scope>NUCLEOTIDE SEQUENCE [LARGE SCALE GENOMIC DNA]</scope>
    <source>
        <strain evidence="1">G859</strain>
        <tissue evidence="1">Whole worm</tissue>
    </source>
</reference>
<accession>A0AAN8FRP2</accession>
<comment type="caution">
    <text evidence="1">The sequence shown here is derived from an EMBL/GenBank/DDBJ whole genome shotgun (WGS) entry which is preliminary data.</text>
</comment>
<keyword evidence="2" id="KW-1185">Reference proteome</keyword>
<evidence type="ECO:0000313" key="1">
    <source>
        <dbReference type="EMBL" id="KAK5974773.1"/>
    </source>
</evidence>
<name>A0AAN8FRP2_TRICO</name>
<gene>
    <name evidence="1" type="ORF">GCK32_021110</name>
</gene>
<organism evidence="1 2">
    <name type="scientific">Trichostrongylus colubriformis</name>
    <name type="common">Black scour worm</name>
    <dbReference type="NCBI Taxonomy" id="6319"/>
    <lineage>
        <taxon>Eukaryota</taxon>
        <taxon>Metazoa</taxon>
        <taxon>Ecdysozoa</taxon>
        <taxon>Nematoda</taxon>
        <taxon>Chromadorea</taxon>
        <taxon>Rhabditida</taxon>
        <taxon>Rhabditina</taxon>
        <taxon>Rhabditomorpha</taxon>
        <taxon>Strongyloidea</taxon>
        <taxon>Trichostrongylidae</taxon>
        <taxon>Trichostrongylus</taxon>
    </lineage>
</organism>
<dbReference type="Proteomes" id="UP001331761">
    <property type="component" value="Unassembled WGS sequence"/>
</dbReference>
<protein>
    <submittedName>
        <fullName evidence="1">Uncharacterized protein</fullName>
    </submittedName>
</protein>
<proteinExistence type="predicted"/>
<evidence type="ECO:0000313" key="2">
    <source>
        <dbReference type="Proteomes" id="UP001331761"/>
    </source>
</evidence>
<sequence>MTFNTFVFTKSLQEQQNYRAKSSPHSSRPPVE</sequence>
<dbReference type="AlphaFoldDB" id="A0AAN8FRP2"/>